<dbReference type="PANTHER" id="PTHR39200">
    <property type="entry name" value="HYPOTHETICAL EXPORTED PROTEIN"/>
    <property type="match status" value="1"/>
</dbReference>
<sequence length="225" mass="23842">MEKFAATRYAVMGAGIFVLAVAGAALAKDEQDIITKEYDFVGFDQIDISGVYEIEIRVGKDFYIELSGLADEMAPVKATVESGVLHLEQRETKRKKHRKYKNHHGVKAKITLPSLVGLEVSGVVEGAVTDIDAEKFALAISGVGDVELSGECGALDAEVSGVGDLDAKALECRSVDIAVSGVGDASVFARDEVDARVSGMGDIDVYGGPEVVQKSSSMFADITVH</sequence>
<protein>
    <recommendedName>
        <fullName evidence="1">Putative auto-transporter adhesin head GIN domain-containing protein</fullName>
    </recommendedName>
</protein>
<dbReference type="AlphaFoldDB" id="A0A3B0SM75"/>
<evidence type="ECO:0000313" key="2">
    <source>
        <dbReference type="EMBL" id="VAV95975.1"/>
    </source>
</evidence>
<dbReference type="EMBL" id="UOEH01000181">
    <property type="protein sequence ID" value="VAV95975.1"/>
    <property type="molecule type" value="Genomic_DNA"/>
</dbReference>
<dbReference type="Pfam" id="PF10988">
    <property type="entry name" value="DUF2807"/>
    <property type="match status" value="1"/>
</dbReference>
<proteinExistence type="predicted"/>
<evidence type="ECO:0000259" key="1">
    <source>
        <dbReference type="Pfam" id="PF10988"/>
    </source>
</evidence>
<dbReference type="Gene3D" id="2.160.20.120">
    <property type="match status" value="2"/>
</dbReference>
<feature type="domain" description="Putative auto-transporter adhesin head GIN" evidence="1">
    <location>
        <begin position="43"/>
        <end position="209"/>
    </location>
</feature>
<gene>
    <name evidence="2" type="ORF">MNBD_ALPHA05-2197</name>
</gene>
<dbReference type="PANTHER" id="PTHR39200:SF1">
    <property type="entry name" value="AUTO-TRANSPORTER ADHESIN HEAD GIN DOMAIN-CONTAINING PROTEIN-RELATED"/>
    <property type="match status" value="1"/>
</dbReference>
<organism evidence="2">
    <name type="scientific">hydrothermal vent metagenome</name>
    <dbReference type="NCBI Taxonomy" id="652676"/>
    <lineage>
        <taxon>unclassified sequences</taxon>
        <taxon>metagenomes</taxon>
        <taxon>ecological metagenomes</taxon>
    </lineage>
</organism>
<dbReference type="InterPro" id="IPR021255">
    <property type="entry name" value="DUF2807"/>
</dbReference>
<reference evidence="2" key="1">
    <citation type="submission" date="2018-06" db="EMBL/GenBank/DDBJ databases">
        <authorList>
            <person name="Zhirakovskaya E."/>
        </authorList>
    </citation>
    <scope>NUCLEOTIDE SEQUENCE</scope>
</reference>
<name>A0A3B0SM75_9ZZZZ</name>
<accession>A0A3B0SM75</accession>